<dbReference type="InterPro" id="IPR008271">
    <property type="entry name" value="Ser/Thr_kinase_AS"/>
</dbReference>
<reference evidence="11" key="1">
    <citation type="submission" date="2021-02" db="EMBL/GenBank/DDBJ databases">
        <title>First Annotated Genome of the Yellow-green Alga Tribonema minus.</title>
        <authorList>
            <person name="Mahan K.M."/>
        </authorList>
    </citation>
    <scope>NUCLEOTIDE SEQUENCE</scope>
    <source>
        <strain evidence="11">UTEX B ZZ1240</strain>
    </source>
</reference>
<dbReference type="Gene3D" id="1.10.510.10">
    <property type="entry name" value="Transferase(Phosphotransferase) domain 1"/>
    <property type="match status" value="1"/>
</dbReference>
<protein>
    <submittedName>
        <fullName evidence="11">Kinase-like domain-containing protein</fullName>
    </submittedName>
</protein>
<evidence type="ECO:0000256" key="2">
    <source>
        <dbReference type="ARBA" id="ARBA00022679"/>
    </source>
</evidence>
<feature type="cross-link" description="Glycyl lysine isopeptide (Lys-Gly) (interchain with G-Cter in SUMO2)" evidence="8">
    <location>
        <position position="243"/>
    </location>
</feature>
<dbReference type="FunFam" id="1.10.510.10:FF:000571">
    <property type="entry name" value="Maternal embryonic leucine zipper kinase"/>
    <property type="match status" value="1"/>
</dbReference>
<organism evidence="11 12">
    <name type="scientific">Tribonema minus</name>
    <dbReference type="NCBI Taxonomy" id="303371"/>
    <lineage>
        <taxon>Eukaryota</taxon>
        <taxon>Sar</taxon>
        <taxon>Stramenopiles</taxon>
        <taxon>Ochrophyta</taxon>
        <taxon>PX clade</taxon>
        <taxon>Xanthophyceae</taxon>
        <taxon>Tribonematales</taxon>
        <taxon>Tribonemataceae</taxon>
        <taxon>Tribonema</taxon>
    </lineage>
</organism>
<evidence type="ECO:0000313" key="11">
    <source>
        <dbReference type="EMBL" id="KAG5177336.1"/>
    </source>
</evidence>
<dbReference type="InterPro" id="IPR000719">
    <property type="entry name" value="Prot_kinase_dom"/>
</dbReference>
<dbReference type="AlphaFoldDB" id="A0A835YM93"/>
<accession>A0A835YM93</accession>
<feature type="compositionally biased region" description="Pro residues" evidence="9">
    <location>
        <begin position="645"/>
        <end position="655"/>
    </location>
</feature>
<feature type="binding site" evidence="7">
    <location>
        <position position="137"/>
    </location>
    <ligand>
        <name>ATP</name>
        <dbReference type="ChEBI" id="CHEBI:30616"/>
    </ligand>
</feature>
<comment type="caution">
    <text evidence="11">The sequence shown here is derived from an EMBL/GenBank/DDBJ whole genome shotgun (WGS) entry which is preliminary data.</text>
</comment>
<keyword evidence="5 7" id="KW-0067">ATP-binding</keyword>
<sequence length="661" mass="69959">MGGLGIKRVTSLRKRQLSLWLPCYSKDGGIGSAHADESYLGKKALDGMESTQTSTMSTATVDTVLSSDKSSIGTDVETHSSVSSAASFAEPRQHFMRNAKGRLCLGPYEVRRTLGAGMQAKVVLAKNVESGEYVALKVIDKHNLSLRYQEQINREIVALRSVSHPHVLRLRDVVYEARLPSSDPAQSRDSCVLVTELCTGGELFDLMLYLGGFPEPVARTYFVQLAGAISACHAAGVYHRDLKPQNILLDANFQLKVADFGLSALHAAGNDLCYTYCGTRSYMAPEILAGAAYSGGKADAWSVGVLLFILLAGSPPLRSATVDDWWFKALLLRRADKFWQAHEQMTPAFPRSAQGIVSRLLVAEPAERAHVDELVDDPWLRGALMSPEALRLEVMDRRERAAEAQKAAEAAALARREAALRQRCEGGFDAFAADTRRSASAASSSSSSGVGGGGGSAALAPPLDTWRQREDVRVYGDAFGARPSGFYVLEEGCAPLLDRLRAACAAAGASSVSKADTWTLRAVFQGEAAAPAGAAAPAMLRRQTALELQLALYTAQLDGREVAFVLAERRAGDAFAARAALRAVAAALPSAIPPQGAAADDDDSSAQPNAAAALDAGLARLGAMGRELLGDLDEIEAGPVAAAAPPLPLPLPPLATPTAAH</sequence>
<evidence type="ECO:0000256" key="1">
    <source>
        <dbReference type="ARBA" id="ARBA00022527"/>
    </source>
</evidence>
<evidence type="ECO:0000256" key="4">
    <source>
        <dbReference type="ARBA" id="ARBA00022777"/>
    </source>
</evidence>
<dbReference type="PANTHER" id="PTHR24350">
    <property type="entry name" value="SERINE/THREONINE-PROTEIN KINASE IAL-RELATED"/>
    <property type="match status" value="1"/>
</dbReference>
<keyword evidence="3 7" id="KW-0547">Nucleotide-binding</keyword>
<dbReference type="OrthoDB" id="193931at2759"/>
<keyword evidence="1" id="KW-0723">Serine/threonine-protein kinase</keyword>
<feature type="domain" description="Protein kinase" evidence="10">
    <location>
        <begin position="108"/>
        <end position="380"/>
    </location>
</feature>
<feature type="binding site" evidence="7">
    <location>
        <position position="259"/>
    </location>
    <ligand>
        <name>ATP</name>
        <dbReference type="ChEBI" id="CHEBI:30616"/>
    </ligand>
</feature>
<dbReference type="GO" id="GO:0005524">
    <property type="term" value="F:ATP binding"/>
    <property type="evidence" value="ECO:0007669"/>
    <property type="project" value="UniProtKB-KW"/>
</dbReference>
<gene>
    <name evidence="11" type="ORF">JKP88DRAFT_265078</name>
</gene>
<dbReference type="SMART" id="SM00220">
    <property type="entry name" value="S_TKc"/>
    <property type="match status" value="1"/>
</dbReference>
<evidence type="ECO:0000256" key="5">
    <source>
        <dbReference type="ARBA" id="ARBA00022840"/>
    </source>
</evidence>
<evidence type="ECO:0000256" key="8">
    <source>
        <dbReference type="PIRSR" id="PIRSR630616-3"/>
    </source>
</evidence>
<evidence type="ECO:0000256" key="7">
    <source>
        <dbReference type="PIRSR" id="PIRSR630616-2"/>
    </source>
</evidence>
<name>A0A835YM93_9STRA</name>
<feature type="region of interest" description="Disordered" evidence="9">
    <location>
        <begin position="441"/>
        <end position="462"/>
    </location>
</feature>
<dbReference type="Pfam" id="PF00069">
    <property type="entry name" value="Pkinase"/>
    <property type="match status" value="1"/>
</dbReference>
<keyword evidence="2" id="KW-0808">Transferase</keyword>
<dbReference type="EMBL" id="JAFCMP010000526">
    <property type="protein sequence ID" value="KAG5177336.1"/>
    <property type="molecule type" value="Genomic_DNA"/>
</dbReference>
<feature type="active site" description="Proton acceptor" evidence="6">
    <location>
        <position position="241"/>
    </location>
</feature>
<dbReference type="InterPro" id="IPR030616">
    <property type="entry name" value="Aur-like"/>
</dbReference>
<dbReference type="GO" id="GO:0004674">
    <property type="term" value="F:protein serine/threonine kinase activity"/>
    <property type="evidence" value="ECO:0007669"/>
    <property type="project" value="UniProtKB-KW"/>
</dbReference>
<proteinExistence type="predicted"/>
<dbReference type="Proteomes" id="UP000664859">
    <property type="component" value="Unassembled WGS sequence"/>
</dbReference>
<keyword evidence="4 11" id="KW-0418">Kinase</keyword>
<evidence type="ECO:0000256" key="3">
    <source>
        <dbReference type="ARBA" id="ARBA00022741"/>
    </source>
</evidence>
<evidence type="ECO:0000259" key="10">
    <source>
        <dbReference type="PROSITE" id="PS50011"/>
    </source>
</evidence>
<evidence type="ECO:0000313" key="12">
    <source>
        <dbReference type="Proteomes" id="UP000664859"/>
    </source>
</evidence>
<dbReference type="PROSITE" id="PS50011">
    <property type="entry name" value="PROTEIN_KINASE_DOM"/>
    <property type="match status" value="1"/>
</dbReference>
<dbReference type="InterPro" id="IPR011009">
    <property type="entry name" value="Kinase-like_dom_sf"/>
</dbReference>
<keyword evidence="12" id="KW-1185">Reference proteome</keyword>
<feature type="region of interest" description="Disordered" evidence="9">
    <location>
        <begin position="642"/>
        <end position="661"/>
    </location>
</feature>
<evidence type="ECO:0000256" key="6">
    <source>
        <dbReference type="PIRSR" id="PIRSR630616-1"/>
    </source>
</evidence>
<dbReference type="PROSITE" id="PS00108">
    <property type="entry name" value="PROTEIN_KINASE_ST"/>
    <property type="match status" value="1"/>
</dbReference>
<evidence type="ECO:0000256" key="9">
    <source>
        <dbReference type="SAM" id="MobiDB-lite"/>
    </source>
</evidence>
<dbReference type="SUPFAM" id="SSF56112">
    <property type="entry name" value="Protein kinase-like (PK-like)"/>
    <property type="match status" value="1"/>
</dbReference>